<name>A0A369Q854_9SPHN</name>
<evidence type="ECO:0000313" key="2">
    <source>
        <dbReference type="Proteomes" id="UP000253727"/>
    </source>
</evidence>
<dbReference type="Proteomes" id="UP000253727">
    <property type="component" value="Unassembled WGS sequence"/>
</dbReference>
<sequence>MPREKSAGHLAFELGSCTVYYWSAGSRITGFTVDVGPSCSPTIRGTRIGPRTTFGKILNRDNLGQFTADCIYSCGNAADPVVGLTYRASHATGFISVQYSTSADQSDEAIELWEREV</sequence>
<gene>
    <name evidence="1" type="ORF">HME9302_02100</name>
</gene>
<dbReference type="EMBL" id="QBKA01000002">
    <property type="protein sequence ID" value="RDC60884.1"/>
    <property type="molecule type" value="Genomic_DNA"/>
</dbReference>
<reference evidence="1 2" key="1">
    <citation type="submission" date="2018-04" db="EMBL/GenBank/DDBJ databases">
        <title>Altererythrobacter sp. HME9302 genome sequencing and assembly.</title>
        <authorList>
            <person name="Kang H."/>
            <person name="Kim H."/>
            <person name="Joh K."/>
        </authorList>
    </citation>
    <scope>NUCLEOTIDE SEQUENCE [LARGE SCALE GENOMIC DNA]</scope>
    <source>
        <strain evidence="1 2">HME9302</strain>
    </source>
</reference>
<evidence type="ECO:0000313" key="1">
    <source>
        <dbReference type="EMBL" id="RDC60884.1"/>
    </source>
</evidence>
<comment type="caution">
    <text evidence="1">The sequence shown here is derived from an EMBL/GenBank/DDBJ whole genome shotgun (WGS) entry which is preliminary data.</text>
</comment>
<accession>A0A369Q854</accession>
<keyword evidence="2" id="KW-1185">Reference proteome</keyword>
<dbReference type="AlphaFoldDB" id="A0A369Q854"/>
<proteinExistence type="predicted"/>
<protein>
    <submittedName>
        <fullName evidence="1">Uncharacterized protein</fullName>
    </submittedName>
</protein>
<organism evidence="1 2">
    <name type="scientific">Alteripontixanthobacter maritimus</name>
    <dbReference type="NCBI Taxonomy" id="2161824"/>
    <lineage>
        <taxon>Bacteria</taxon>
        <taxon>Pseudomonadati</taxon>
        <taxon>Pseudomonadota</taxon>
        <taxon>Alphaproteobacteria</taxon>
        <taxon>Sphingomonadales</taxon>
        <taxon>Erythrobacteraceae</taxon>
        <taxon>Alteripontixanthobacter</taxon>
    </lineage>
</organism>